<dbReference type="EMBL" id="FOOI01000002">
    <property type="protein sequence ID" value="SFF86766.1"/>
    <property type="molecule type" value="Genomic_DNA"/>
</dbReference>
<dbReference type="Proteomes" id="UP000199052">
    <property type="component" value="Unassembled WGS sequence"/>
</dbReference>
<proteinExistence type="predicted"/>
<dbReference type="InterPro" id="IPR016181">
    <property type="entry name" value="Acyl_CoA_acyltransferase"/>
</dbReference>
<dbReference type="GO" id="GO:0016747">
    <property type="term" value="F:acyltransferase activity, transferring groups other than amino-acyl groups"/>
    <property type="evidence" value="ECO:0007669"/>
    <property type="project" value="InterPro"/>
</dbReference>
<dbReference type="SUPFAM" id="SSF55729">
    <property type="entry name" value="Acyl-CoA N-acyltransferases (Nat)"/>
    <property type="match status" value="1"/>
</dbReference>
<dbReference type="Pfam" id="PF00583">
    <property type="entry name" value="Acetyltransf_1"/>
    <property type="match status" value="1"/>
</dbReference>
<evidence type="ECO:0000313" key="6">
    <source>
        <dbReference type="Proteomes" id="UP000199052"/>
    </source>
</evidence>
<dbReference type="PANTHER" id="PTHR43877">
    <property type="entry name" value="AMINOALKYLPHOSPHONATE N-ACETYLTRANSFERASE-RELATED-RELATED"/>
    <property type="match status" value="1"/>
</dbReference>
<protein>
    <submittedName>
        <fullName evidence="5">Acetyltransferase (GNAT) family protein</fullName>
    </submittedName>
</protein>
<gene>
    <name evidence="5" type="ORF">SAMN05421678_102460</name>
</gene>
<dbReference type="Gene3D" id="3.40.630.30">
    <property type="match status" value="1"/>
</dbReference>
<dbReference type="PROSITE" id="PS51186">
    <property type="entry name" value="GNAT"/>
    <property type="match status" value="1"/>
</dbReference>
<dbReference type="InterPro" id="IPR000182">
    <property type="entry name" value="GNAT_dom"/>
</dbReference>
<feature type="region of interest" description="Disordered" evidence="3">
    <location>
        <begin position="1"/>
        <end position="27"/>
    </location>
</feature>
<feature type="domain" description="N-acetyltransferase" evidence="4">
    <location>
        <begin position="36"/>
        <end position="190"/>
    </location>
</feature>
<dbReference type="PANTHER" id="PTHR43877:SF2">
    <property type="entry name" value="AMINOALKYLPHOSPHONATE N-ACETYLTRANSFERASE-RELATED"/>
    <property type="match status" value="1"/>
</dbReference>
<sequence length="205" mass="21951">MRLSGELGPTGVGRGLPIGGGQSESGLPAPVRFARVDLRTVGFDHPDAQTLTEQVQQEYVVRYGGIDRSPIDPREFDPPGGLFLVGYLDGKPVGCAGWRTPPYTLLRPGDAEVKRMYVAPEARGRGLARRMLAALERDAAVAGKIRMVLETGLGQPEAITLYLSAGYTPIPSYGLHREAPGNRCYARSLTVTTGPAPEQVGEPQP</sequence>
<evidence type="ECO:0000256" key="1">
    <source>
        <dbReference type="ARBA" id="ARBA00022679"/>
    </source>
</evidence>
<evidence type="ECO:0000256" key="2">
    <source>
        <dbReference type="ARBA" id="ARBA00023315"/>
    </source>
</evidence>
<dbReference type="AlphaFoldDB" id="A0A1I2MBK3"/>
<dbReference type="InterPro" id="IPR050832">
    <property type="entry name" value="Bact_Acetyltransf"/>
</dbReference>
<keyword evidence="1 5" id="KW-0808">Transferase</keyword>
<reference evidence="5 6" key="1">
    <citation type="submission" date="2016-10" db="EMBL/GenBank/DDBJ databases">
        <authorList>
            <person name="de Groot N.N."/>
        </authorList>
    </citation>
    <scope>NUCLEOTIDE SEQUENCE [LARGE SCALE GENOMIC DNA]</scope>
    <source>
        <strain evidence="5 6">CPCC 202808</strain>
    </source>
</reference>
<dbReference type="STRING" id="504797.SAMN05421678_102460"/>
<feature type="compositionally biased region" description="Gly residues" evidence="3">
    <location>
        <begin position="8"/>
        <end position="23"/>
    </location>
</feature>
<evidence type="ECO:0000256" key="3">
    <source>
        <dbReference type="SAM" id="MobiDB-lite"/>
    </source>
</evidence>
<accession>A0A1I2MBK3</accession>
<evidence type="ECO:0000313" key="5">
    <source>
        <dbReference type="EMBL" id="SFF86766.1"/>
    </source>
</evidence>
<evidence type="ECO:0000259" key="4">
    <source>
        <dbReference type="PROSITE" id="PS51186"/>
    </source>
</evidence>
<keyword evidence="2" id="KW-0012">Acyltransferase</keyword>
<dbReference type="CDD" id="cd04301">
    <property type="entry name" value="NAT_SF"/>
    <property type="match status" value="1"/>
</dbReference>
<name>A0A1I2MBK3_9ACTN</name>
<organism evidence="5 6">
    <name type="scientific">Actinopolymorpha cephalotaxi</name>
    <dbReference type="NCBI Taxonomy" id="504797"/>
    <lineage>
        <taxon>Bacteria</taxon>
        <taxon>Bacillati</taxon>
        <taxon>Actinomycetota</taxon>
        <taxon>Actinomycetes</taxon>
        <taxon>Propionibacteriales</taxon>
        <taxon>Actinopolymorphaceae</taxon>
        <taxon>Actinopolymorpha</taxon>
    </lineage>
</organism>